<evidence type="ECO:0000313" key="3">
    <source>
        <dbReference type="Proteomes" id="UP000537825"/>
    </source>
</evidence>
<dbReference type="InterPro" id="IPR013783">
    <property type="entry name" value="Ig-like_fold"/>
</dbReference>
<gene>
    <name evidence="2" type="ORF">GTZ93_00480</name>
</gene>
<dbReference type="InterPro" id="IPR001434">
    <property type="entry name" value="OmcB-like_DUF11"/>
</dbReference>
<organism evidence="2 3">
    <name type="scientific">Corallococcus exiguus</name>
    <dbReference type="NCBI Taxonomy" id="83462"/>
    <lineage>
        <taxon>Bacteria</taxon>
        <taxon>Pseudomonadati</taxon>
        <taxon>Myxococcota</taxon>
        <taxon>Myxococcia</taxon>
        <taxon>Myxococcales</taxon>
        <taxon>Cystobacterineae</taxon>
        <taxon>Myxococcaceae</taxon>
        <taxon>Corallococcus</taxon>
    </lineage>
</organism>
<evidence type="ECO:0000313" key="2">
    <source>
        <dbReference type="EMBL" id="NBC38288.1"/>
    </source>
</evidence>
<name>A0A7X4Y407_9BACT</name>
<sequence>MLSPWADGNGIGDACEVSGTVDVALTVTASPSPALVGTPVVYTFGLSQAGSRAEPEVVLTADLPEEAEYVSVTSSQGQCAHFEETLVCTLGAMAPSASASVGVTLRPRVPGSFSYEARVTTSLLETSESNNEAPAEVEALCESDAQLCARLMKTCGAVSATDNCGVARSVASCGTCSTGQSCNSSNVCE</sequence>
<accession>A0A7X4Y407</accession>
<reference evidence="2 3" key="1">
    <citation type="submission" date="2020-01" db="EMBL/GenBank/DDBJ databases">
        <title>The draft genome sequence of Corallococcus exiguus DSM 14696.</title>
        <authorList>
            <person name="Zhang X."/>
            <person name="Zhu H."/>
        </authorList>
    </citation>
    <scope>NUCLEOTIDE SEQUENCE [LARGE SCALE GENOMIC DNA]</scope>
    <source>
        <strain evidence="2 3">DSM 14696</strain>
    </source>
</reference>
<proteinExistence type="predicted"/>
<protein>
    <submittedName>
        <fullName evidence="2">DUF11 domain-containing protein</fullName>
    </submittedName>
</protein>
<comment type="caution">
    <text evidence="2">The sequence shown here is derived from an EMBL/GenBank/DDBJ whole genome shotgun (WGS) entry which is preliminary data.</text>
</comment>
<dbReference type="Pfam" id="PF01345">
    <property type="entry name" value="DUF11"/>
    <property type="match status" value="1"/>
</dbReference>
<dbReference type="EMBL" id="JAAAPK010000001">
    <property type="protein sequence ID" value="NBC38288.1"/>
    <property type="molecule type" value="Genomic_DNA"/>
</dbReference>
<dbReference type="Proteomes" id="UP000537825">
    <property type="component" value="Unassembled WGS sequence"/>
</dbReference>
<keyword evidence="3" id="KW-1185">Reference proteome</keyword>
<dbReference type="AlphaFoldDB" id="A0A7X4Y407"/>
<dbReference type="Gene3D" id="2.60.40.10">
    <property type="entry name" value="Immunoglobulins"/>
    <property type="match status" value="1"/>
</dbReference>
<feature type="domain" description="DUF11" evidence="1">
    <location>
        <begin position="22"/>
        <end position="136"/>
    </location>
</feature>
<evidence type="ECO:0000259" key="1">
    <source>
        <dbReference type="Pfam" id="PF01345"/>
    </source>
</evidence>
<dbReference type="RefSeq" id="WP_139919109.1">
    <property type="nucleotide sequence ID" value="NZ_CBCSLE010000130.1"/>
</dbReference>